<gene>
    <name evidence="1" type="ORF">ABS311_02000</name>
</gene>
<reference evidence="1 2" key="1">
    <citation type="submission" date="2024-06" db="EMBL/GenBank/DDBJ databases">
        <authorList>
            <person name="Chen R.Y."/>
        </authorList>
    </citation>
    <scope>NUCLEOTIDE SEQUENCE [LARGE SCALE GENOMIC DNA]</scope>
    <source>
        <strain evidence="1 2">D2</strain>
    </source>
</reference>
<dbReference type="EMBL" id="JBELOE010000062">
    <property type="protein sequence ID" value="MER2490658.1"/>
    <property type="molecule type" value="Genomic_DNA"/>
</dbReference>
<dbReference type="Proteomes" id="UP001467690">
    <property type="component" value="Unassembled WGS sequence"/>
</dbReference>
<organism evidence="1 2">
    <name type="scientific">Catenovulum sediminis</name>
    <dbReference type="NCBI Taxonomy" id="1740262"/>
    <lineage>
        <taxon>Bacteria</taxon>
        <taxon>Pseudomonadati</taxon>
        <taxon>Pseudomonadota</taxon>
        <taxon>Gammaproteobacteria</taxon>
        <taxon>Alteromonadales</taxon>
        <taxon>Alteromonadaceae</taxon>
        <taxon>Catenovulum</taxon>
    </lineage>
</organism>
<sequence length="73" mass="8163">MRCMFCNSNMLESDKSKGLPVTIPGKGVAHTHCAEADLVKKRVFGNIHLADMEDDDLLELYELVQVEVNERSA</sequence>
<name>A0ABV1RCK5_9ALTE</name>
<evidence type="ECO:0000313" key="2">
    <source>
        <dbReference type="Proteomes" id="UP001467690"/>
    </source>
</evidence>
<dbReference type="RefSeq" id="WP_143870943.1">
    <property type="nucleotide sequence ID" value="NZ_CP041660.1"/>
</dbReference>
<proteinExistence type="predicted"/>
<accession>A0ABV1RCK5</accession>
<keyword evidence="2" id="KW-1185">Reference proteome</keyword>
<evidence type="ECO:0008006" key="3">
    <source>
        <dbReference type="Google" id="ProtNLM"/>
    </source>
</evidence>
<comment type="caution">
    <text evidence="1">The sequence shown here is derived from an EMBL/GenBank/DDBJ whole genome shotgun (WGS) entry which is preliminary data.</text>
</comment>
<evidence type="ECO:0000313" key="1">
    <source>
        <dbReference type="EMBL" id="MER2490658.1"/>
    </source>
</evidence>
<protein>
    <recommendedName>
        <fullName evidence="3">DUF2175 domain-containing protein</fullName>
    </recommendedName>
</protein>